<organism evidence="1 2">
    <name type="scientific">Fusobacterium necrophorum subsp. funduliforme B35</name>
    <dbReference type="NCBI Taxonomy" id="1226633"/>
    <lineage>
        <taxon>Bacteria</taxon>
        <taxon>Fusobacteriati</taxon>
        <taxon>Fusobacteriota</taxon>
        <taxon>Fusobacteriia</taxon>
        <taxon>Fusobacteriales</taxon>
        <taxon>Fusobacteriaceae</taxon>
        <taxon>Fusobacterium</taxon>
    </lineage>
</organism>
<protein>
    <submittedName>
        <fullName evidence="1">Uncharacterized protein</fullName>
    </submittedName>
</protein>
<dbReference type="EMBL" id="AUZI01000005">
    <property type="protein sequence ID" value="KID50318.1"/>
    <property type="molecule type" value="Genomic_DNA"/>
</dbReference>
<proteinExistence type="predicted"/>
<reference evidence="1 2" key="1">
    <citation type="submission" date="2013-08" db="EMBL/GenBank/DDBJ databases">
        <title>An opportunistic ruminal bacterium that causes liver abscesses in cattle.</title>
        <authorList>
            <person name="Benahmed F.H."/>
            <person name="Rasmussen M."/>
            <person name="Harbottle H."/>
            <person name="Soppet D."/>
            <person name="Nagaraja T.G."/>
            <person name="Davidson M."/>
        </authorList>
    </citation>
    <scope>NUCLEOTIDE SEQUENCE [LARGE SCALE GENOMIC DNA]</scope>
    <source>
        <strain evidence="1 2">B35</strain>
    </source>
</reference>
<gene>
    <name evidence="1" type="ORF">C095_00410</name>
</gene>
<dbReference type="Proteomes" id="UP000031184">
    <property type="component" value="Unassembled WGS sequence"/>
</dbReference>
<accession>A0A0B4EA31</accession>
<name>A0A0B4EA31_9FUSO</name>
<evidence type="ECO:0000313" key="2">
    <source>
        <dbReference type="Proteomes" id="UP000031184"/>
    </source>
</evidence>
<comment type="caution">
    <text evidence="1">The sequence shown here is derived from an EMBL/GenBank/DDBJ whole genome shotgun (WGS) entry which is preliminary data.</text>
</comment>
<dbReference type="PATRIC" id="fig|1226633.4.peg.73"/>
<dbReference type="AlphaFoldDB" id="A0A0B4EA31"/>
<evidence type="ECO:0000313" key="1">
    <source>
        <dbReference type="EMBL" id="KID50318.1"/>
    </source>
</evidence>
<sequence length="56" mass="6801">MKGRIFFLVFLCLFQFSFSDQVKDMKKKIQNIEKQIQVKTQESKKSMWRKAKLQSK</sequence>